<evidence type="ECO:0000256" key="18">
    <source>
        <dbReference type="ARBA" id="ARBA00029663"/>
    </source>
</evidence>
<feature type="transmembrane region" description="Helical" evidence="24">
    <location>
        <begin position="6"/>
        <end position="26"/>
    </location>
</feature>
<dbReference type="EC" id="2.4.1.143" evidence="5"/>
<keyword evidence="14 24" id="KW-0472">Membrane</keyword>
<dbReference type="InterPro" id="IPR029044">
    <property type="entry name" value="Nucleotide-diphossugar_trans"/>
</dbReference>
<evidence type="ECO:0000256" key="14">
    <source>
        <dbReference type="ARBA" id="ARBA00023136"/>
    </source>
</evidence>
<dbReference type="GO" id="GO:0046872">
    <property type="term" value="F:metal ion binding"/>
    <property type="evidence" value="ECO:0007669"/>
    <property type="project" value="UniProtKB-KW"/>
</dbReference>
<sequence length="159" mass="18087">MFGFRLTSLLNAVIIFSLIGSLIIYLQTPYIRTVEHLDVDDQLDGFTSKTVSISYTSKGFATGKERRITSPLSRDQIISAIEFLNENYEVLNTDKFGPAHEARTIIVVQVHKRIEYLNYLISTLERANGIEDTLLVFSHDYSSTSINSLIRSIRFCMVN</sequence>
<keyword evidence="7" id="KW-0328">Glycosyltransferase</keyword>
<evidence type="ECO:0000256" key="20">
    <source>
        <dbReference type="ARBA" id="ARBA00032552"/>
    </source>
</evidence>
<dbReference type="PANTHER" id="PTHR12871:SF0">
    <property type="entry name" value="ALPHA-1,6-MANNOSYL-GLYCOPROTEIN 2-BETA-N-ACETYLGLUCOSAMINYLTRANSFERASE"/>
    <property type="match status" value="1"/>
</dbReference>
<keyword evidence="15" id="KW-1015">Disulfide bond</keyword>
<evidence type="ECO:0000256" key="11">
    <source>
        <dbReference type="ARBA" id="ARBA00022968"/>
    </source>
</evidence>
<keyword evidence="17" id="KW-0464">Manganese</keyword>
<keyword evidence="16" id="KW-0325">Glycoprotein</keyword>
<evidence type="ECO:0000256" key="23">
    <source>
        <dbReference type="PIRSR" id="PIRSR607754-1"/>
    </source>
</evidence>
<evidence type="ECO:0000256" key="10">
    <source>
        <dbReference type="ARBA" id="ARBA00022723"/>
    </source>
</evidence>
<evidence type="ECO:0000256" key="3">
    <source>
        <dbReference type="ARBA" id="ARBA00004922"/>
    </source>
</evidence>
<name>A0ABD6F218_9BILA</name>
<keyword evidence="12 24" id="KW-1133">Transmembrane helix</keyword>
<dbReference type="GO" id="GO:0000139">
    <property type="term" value="C:Golgi membrane"/>
    <property type="evidence" value="ECO:0007669"/>
    <property type="project" value="UniProtKB-SubCell"/>
</dbReference>
<evidence type="ECO:0000256" key="15">
    <source>
        <dbReference type="ARBA" id="ARBA00023157"/>
    </source>
</evidence>
<evidence type="ECO:0000313" key="26">
    <source>
        <dbReference type="Proteomes" id="UP001608902"/>
    </source>
</evidence>
<comment type="subcellular location">
    <subcellularLocation>
        <location evidence="2">Golgi apparatus membrane</location>
        <topology evidence="2">Single-pass type II membrane protein</topology>
    </subcellularLocation>
</comment>
<evidence type="ECO:0000256" key="21">
    <source>
        <dbReference type="ARBA" id="ARBA00032915"/>
    </source>
</evidence>
<evidence type="ECO:0000256" key="2">
    <source>
        <dbReference type="ARBA" id="ARBA00004323"/>
    </source>
</evidence>
<evidence type="ECO:0000256" key="8">
    <source>
        <dbReference type="ARBA" id="ARBA00022679"/>
    </source>
</evidence>
<feature type="binding site" evidence="23">
    <location>
        <begin position="109"/>
        <end position="113"/>
    </location>
    <ligand>
        <name>substrate</name>
    </ligand>
</feature>
<evidence type="ECO:0000256" key="19">
    <source>
        <dbReference type="ARBA" id="ARBA00031203"/>
    </source>
</evidence>
<evidence type="ECO:0000256" key="24">
    <source>
        <dbReference type="SAM" id="Phobius"/>
    </source>
</evidence>
<reference evidence="25 26" key="1">
    <citation type="submission" date="2024-08" db="EMBL/GenBank/DDBJ databases">
        <title>Gnathostoma spinigerum genome.</title>
        <authorList>
            <person name="Gonzalez-Bertolin B."/>
            <person name="Monzon S."/>
            <person name="Zaballos A."/>
            <person name="Jimenez P."/>
            <person name="Dekumyoy P."/>
            <person name="Varona S."/>
            <person name="Cuesta I."/>
            <person name="Sumanam S."/>
            <person name="Adisakwattana P."/>
            <person name="Gasser R.B."/>
            <person name="Hernandez-Gonzalez A."/>
            <person name="Young N.D."/>
            <person name="Perteguer M.J."/>
        </authorList>
    </citation>
    <scope>NUCLEOTIDE SEQUENCE [LARGE SCALE GENOMIC DNA]</scope>
    <source>
        <strain evidence="25">AL3</strain>
        <tissue evidence="25">Liver</tissue>
    </source>
</reference>
<evidence type="ECO:0000256" key="9">
    <source>
        <dbReference type="ARBA" id="ARBA00022692"/>
    </source>
</evidence>
<keyword evidence="11" id="KW-0735">Signal-anchor</keyword>
<evidence type="ECO:0000256" key="12">
    <source>
        <dbReference type="ARBA" id="ARBA00022989"/>
    </source>
</evidence>
<keyword evidence="10" id="KW-0479">Metal-binding</keyword>
<dbReference type="EMBL" id="JBGFUD010022709">
    <property type="protein sequence ID" value="MFH4984879.1"/>
    <property type="molecule type" value="Genomic_DNA"/>
</dbReference>
<keyword evidence="8" id="KW-0808">Transferase</keyword>
<comment type="caution">
    <text evidence="25">The sequence shown here is derived from an EMBL/GenBank/DDBJ whole genome shotgun (WGS) entry which is preliminary data.</text>
</comment>
<comment type="cofactor">
    <cofactor evidence="1">
        <name>Mn(2+)</name>
        <dbReference type="ChEBI" id="CHEBI:29035"/>
    </cofactor>
</comment>
<dbReference type="InterPro" id="IPR007754">
    <property type="entry name" value="GlcNAc_II"/>
</dbReference>
<evidence type="ECO:0000256" key="1">
    <source>
        <dbReference type="ARBA" id="ARBA00001936"/>
    </source>
</evidence>
<proteinExistence type="inferred from homology"/>
<evidence type="ECO:0000256" key="4">
    <source>
        <dbReference type="ARBA" id="ARBA00011011"/>
    </source>
</evidence>
<comment type="pathway">
    <text evidence="3">Protein modification; protein glycosylation.</text>
</comment>
<comment type="similarity">
    <text evidence="4">Belongs to the glycosyltransferase 16 (GT16) protein family.</text>
</comment>
<evidence type="ECO:0000256" key="6">
    <source>
        <dbReference type="ARBA" id="ARBA00014817"/>
    </source>
</evidence>
<evidence type="ECO:0000313" key="25">
    <source>
        <dbReference type="EMBL" id="MFH4984879.1"/>
    </source>
</evidence>
<comment type="catalytic activity">
    <reaction evidence="22">
        <text>an N(4)-{beta-D-GlcNAc-(1-&gt;2)-alpha-D-Man-(1-&gt;3)-[alpha-D-Man-(1-&gt;6)]-beta-D-Man-(1-&gt;4)-beta-D-GlcNAc-(1-&gt;4)-beta-D-GlcNAc}-L-asparaginyl-[protein] + UDP-N-acetyl-alpha-D-glucosamine = N(4)-{beta-D-GlcNAc-(1-&gt;2)-alpha-D-Man-(1-&gt;3)-[beta-D-GlcNAc-(1-&gt;2)-alpha-D-Man-(1-&gt;6)]-beta-D-Man-(1-&gt;4)-beta-D-GlcNAc-(1-&gt;4)-beta-D-GlcNAc}-L-asparaginyl-[protein] + UDP + H(+)</text>
        <dbReference type="Rhea" id="RHEA:12941"/>
        <dbReference type="Rhea" id="RHEA-COMP:13526"/>
        <dbReference type="Rhea" id="RHEA-COMP:14369"/>
        <dbReference type="ChEBI" id="CHEBI:15378"/>
        <dbReference type="ChEBI" id="CHEBI:57705"/>
        <dbReference type="ChEBI" id="CHEBI:58223"/>
        <dbReference type="ChEBI" id="CHEBI:60615"/>
        <dbReference type="ChEBI" id="CHEBI:60651"/>
        <dbReference type="EC" id="2.4.1.143"/>
    </reaction>
</comment>
<keyword evidence="9 24" id="KW-0812">Transmembrane</keyword>
<dbReference type="GO" id="GO:0008455">
    <property type="term" value="F:alpha-1,6-mannosylglycoprotein 2-beta-N-acetylglucosaminyltransferase activity"/>
    <property type="evidence" value="ECO:0007669"/>
    <property type="project" value="UniProtKB-EC"/>
</dbReference>
<evidence type="ECO:0000256" key="17">
    <source>
        <dbReference type="ARBA" id="ARBA00023211"/>
    </source>
</evidence>
<evidence type="ECO:0000256" key="22">
    <source>
        <dbReference type="ARBA" id="ARBA00093257"/>
    </source>
</evidence>
<dbReference type="PANTHER" id="PTHR12871">
    <property type="entry name" value="BETA-1,2-N-ACETYLGLUCOSAMINYLTRANSFERASE II"/>
    <property type="match status" value="1"/>
</dbReference>
<evidence type="ECO:0000256" key="5">
    <source>
        <dbReference type="ARBA" id="ARBA00012613"/>
    </source>
</evidence>
<evidence type="ECO:0000256" key="16">
    <source>
        <dbReference type="ARBA" id="ARBA00023180"/>
    </source>
</evidence>
<evidence type="ECO:0000256" key="13">
    <source>
        <dbReference type="ARBA" id="ARBA00023034"/>
    </source>
</evidence>
<organism evidence="25 26">
    <name type="scientific">Gnathostoma spinigerum</name>
    <dbReference type="NCBI Taxonomy" id="75299"/>
    <lineage>
        <taxon>Eukaryota</taxon>
        <taxon>Metazoa</taxon>
        <taxon>Ecdysozoa</taxon>
        <taxon>Nematoda</taxon>
        <taxon>Chromadorea</taxon>
        <taxon>Rhabditida</taxon>
        <taxon>Spirurina</taxon>
        <taxon>Gnathostomatomorpha</taxon>
        <taxon>Gnathostomatoidea</taxon>
        <taxon>Gnathostomatidae</taxon>
        <taxon>Gnathostoma</taxon>
    </lineage>
</organism>
<dbReference type="Proteomes" id="UP001608902">
    <property type="component" value="Unassembled WGS sequence"/>
</dbReference>
<dbReference type="Pfam" id="PF05060">
    <property type="entry name" value="MGAT2"/>
    <property type="match status" value="1"/>
</dbReference>
<dbReference type="Gene3D" id="3.90.550.10">
    <property type="entry name" value="Spore Coat Polysaccharide Biosynthesis Protein SpsA, Chain A"/>
    <property type="match status" value="1"/>
</dbReference>
<dbReference type="AlphaFoldDB" id="A0ABD6F218"/>
<evidence type="ECO:0000256" key="7">
    <source>
        <dbReference type="ARBA" id="ARBA00022676"/>
    </source>
</evidence>
<accession>A0ABD6F218</accession>
<keyword evidence="26" id="KW-1185">Reference proteome</keyword>
<keyword evidence="13" id="KW-0333">Golgi apparatus</keyword>
<gene>
    <name evidence="25" type="ORF">AB6A40_011588</name>
</gene>
<protein>
    <recommendedName>
        <fullName evidence="6">Alpha-1,6-mannosyl-glycoprotein 2-beta-N-acetylglucosaminyltransferase</fullName>
        <ecNumber evidence="5">2.4.1.143</ecNumber>
    </recommendedName>
    <alternativeName>
        <fullName evidence="21">Beta-1,2-N-acetylglucosaminyltransferase II</fullName>
    </alternativeName>
    <alternativeName>
        <fullName evidence="20">GlcNAc-T II</fullName>
    </alternativeName>
    <alternativeName>
        <fullName evidence="19">Mannoside acetylglucosaminyltransferase 2</fullName>
    </alternativeName>
    <alternativeName>
        <fullName evidence="18">N-glycosyl-oligosaccharide-glycoprotein N-acetylglucosaminyltransferase II</fullName>
    </alternativeName>
</protein>
<feature type="binding site" evidence="23">
    <location>
        <position position="140"/>
    </location>
    <ligand>
        <name>substrate</name>
    </ligand>
</feature>